<proteinExistence type="predicted"/>
<organism evidence="2 3">
    <name type="scientific">Parelaphostrongylus tenuis</name>
    <name type="common">Meningeal worm</name>
    <dbReference type="NCBI Taxonomy" id="148309"/>
    <lineage>
        <taxon>Eukaryota</taxon>
        <taxon>Metazoa</taxon>
        <taxon>Ecdysozoa</taxon>
        <taxon>Nematoda</taxon>
        <taxon>Chromadorea</taxon>
        <taxon>Rhabditida</taxon>
        <taxon>Rhabditina</taxon>
        <taxon>Rhabditomorpha</taxon>
        <taxon>Strongyloidea</taxon>
        <taxon>Metastrongylidae</taxon>
        <taxon>Parelaphostrongylus</taxon>
    </lineage>
</organism>
<keyword evidence="1" id="KW-1133">Transmembrane helix</keyword>
<evidence type="ECO:0000313" key="3">
    <source>
        <dbReference type="Proteomes" id="UP001196413"/>
    </source>
</evidence>
<reference evidence="2" key="1">
    <citation type="submission" date="2021-06" db="EMBL/GenBank/DDBJ databases">
        <title>Parelaphostrongylus tenuis whole genome reference sequence.</title>
        <authorList>
            <person name="Garwood T.J."/>
            <person name="Larsen P.A."/>
            <person name="Fountain-Jones N.M."/>
            <person name="Garbe J.R."/>
            <person name="Macchietto M.G."/>
            <person name="Kania S.A."/>
            <person name="Gerhold R.W."/>
            <person name="Richards J.E."/>
            <person name="Wolf T.M."/>
        </authorList>
    </citation>
    <scope>NUCLEOTIDE SEQUENCE</scope>
    <source>
        <strain evidence="2">MNPRO001-30</strain>
        <tissue evidence="2">Meninges</tissue>
    </source>
</reference>
<comment type="caution">
    <text evidence="2">The sequence shown here is derived from an EMBL/GenBank/DDBJ whole genome shotgun (WGS) entry which is preliminary data.</text>
</comment>
<keyword evidence="3" id="KW-1185">Reference proteome</keyword>
<protein>
    <submittedName>
        <fullName evidence="2">Uncharacterized protein</fullName>
    </submittedName>
</protein>
<dbReference type="Proteomes" id="UP001196413">
    <property type="component" value="Unassembled WGS sequence"/>
</dbReference>
<evidence type="ECO:0000313" key="2">
    <source>
        <dbReference type="EMBL" id="KAJ1348384.1"/>
    </source>
</evidence>
<accession>A0AAD5QG81</accession>
<name>A0AAD5QG81_PARTN</name>
<keyword evidence="1" id="KW-0472">Membrane</keyword>
<gene>
    <name evidence="2" type="ORF">KIN20_003678</name>
</gene>
<dbReference type="AlphaFoldDB" id="A0AAD5QG81"/>
<dbReference type="EMBL" id="JAHQIW010000492">
    <property type="protein sequence ID" value="KAJ1348384.1"/>
    <property type="molecule type" value="Genomic_DNA"/>
</dbReference>
<sequence length="161" mass="16964">MRRTGAFVEVSSETKMNILTNMIGYSISPLFLISFPATISAVFGCGVMPAGQTSTRTFTVTGFTTLPIAMVYAGKPDVSNKVSGIATSEAGAKGFVERLVRQTVFDVLESQGRSALLPDAVISGILAQLLATVTYEPMKCQEVILDLANDMTATSGKASVV</sequence>
<keyword evidence="1" id="KW-0812">Transmembrane</keyword>
<feature type="transmembrane region" description="Helical" evidence="1">
    <location>
        <begin position="22"/>
        <end position="47"/>
    </location>
</feature>
<evidence type="ECO:0000256" key="1">
    <source>
        <dbReference type="SAM" id="Phobius"/>
    </source>
</evidence>